<reference evidence="3" key="3">
    <citation type="submission" date="2015-06" db="UniProtKB">
        <authorList>
            <consortium name="EnsemblProtists"/>
        </authorList>
    </citation>
    <scope>IDENTIFICATION</scope>
</reference>
<gene>
    <name evidence="2" type="ORF">GUITHDRAFT_155294</name>
</gene>
<dbReference type="PaxDb" id="55529-EKX36227"/>
<dbReference type="KEGG" id="gtt:GUITHDRAFT_155294"/>
<dbReference type="Proteomes" id="UP000011087">
    <property type="component" value="Unassembled WGS sequence"/>
</dbReference>
<evidence type="ECO:0000256" key="1">
    <source>
        <dbReference type="SAM" id="Phobius"/>
    </source>
</evidence>
<dbReference type="EMBL" id="JH993077">
    <property type="protein sequence ID" value="EKX36227.1"/>
    <property type="molecule type" value="Genomic_DNA"/>
</dbReference>
<dbReference type="EnsemblProtists" id="EKX36227">
    <property type="protein sequence ID" value="EKX36227"/>
    <property type="gene ID" value="GUITHDRAFT_155294"/>
</dbReference>
<dbReference type="GeneID" id="17292964"/>
<protein>
    <submittedName>
        <fullName evidence="2 3">Uncharacterized protein</fullName>
    </submittedName>
</protein>
<evidence type="ECO:0000313" key="4">
    <source>
        <dbReference type="Proteomes" id="UP000011087"/>
    </source>
</evidence>
<feature type="transmembrane region" description="Helical" evidence="1">
    <location>
        <begin position="6"/>
        <end position="23"/>
    </location>
</feature>
<accession>L1IJE0</accession>
<keyword evidence="4" id="KW-1185">Reference proteome</keyword>
<keyword evidence="1" id="KW-0472">Membrane</keyword>
<keyword evidence="1" id="KW-0812">Transmembrane</keyword>
<dbReference type="AlphaFoldDB" id="L1IJE0"/>
<name>L1IJE0_GUITC</name>
<reference evidence="4" key="2">
    <citation type="submission" date="2012-11" db="EMBL/GenBank/DDBJ databases">
        <authorList>
            <person name="Kuo A."/>
            <person name="Curtis B.A."/>
            <person name="Tanifuji G."/>
            <person name="Burki F."/>
            <person name="Gruber A."/>
            <person name="Irimia M."/>
            <person name="Maruyama S."/>
            <person name="Arias M.C."/>
            <person name="Ball S.G."/>
            <person name="Gile G.H."/>
            <person name="Hirakawa Y."/>
            <person name="Hopkins J.F."/>
            <person name="Rensing S.A."/>
            <person name="Schmutz J."/>
            <person name="Symeonidi A."/>
            <person name="Elias M."/>
            <person name="Eveleigh R.J."/>
            <person name="Herman E.K."/>
            <person name="Klute M.J."/>
            <person name="Nakayama T."/>
            <person name="Obornik M."/>
            <person name="Reyes-Prieto A."/>
            <person name="Armbrust E.V."/>
            <person name="Aves S.J."/>
            <person name="Beiko R.G."/>
            <person name="Coutinho P."/>
            <person name="Dacks J.B."/>
            <person name="Durnford D.G."/>
            <person name="Fast N.M."/>
            <person name="Green B.R."/>
            <person name="Grisdale C."/>
            <person name="Hempe F."/>
            <person name="Henrissat B."/>
            <person name="Hoppner M.P."/>
            <person name="Ishida K.-I."/>
            <person name="Kim E."/>
            <person name="Koreny L."/>
            <person name="Kroth P.G."/>
            <person name="Liu Y."/>
            <person name="Malik S.-B."/>
            <person name="Maier U.G."/>
            <person name="McRose D."/>
            <person name="Mock T."/>
            <person name="Neilson J.A."/>
            <person name="Onodera N.T."/>
            <person name="Poole A.M."/>
            <person name="Pritham E.J."/>
            <person name="Richards T.A."/>
            <person name="Rocap G."/>
            <person name="Roy S.W."/>
            <person name="Sarai C."/>
            <person name="Schaack S."/>
            <person name="Shirato S."/>
            <person name="Slamovits C.H."/>
            <person name="Spencer D.F."/>
            <person name="Suzuki S."/>
            <person name="Worden A.Z."/>
            <person name="Zauner S."/>
            <person name="Barry K."/>
            <person name="Bell C."/>
            <person name="Bharti A.K."/>
            <person name="Crow J.A."/>
            <person name="Grimwood J."/>
            <person name="Kramer R."/>
            <person name="Lindquist E."/>
            <person name="Lucas S."/>
            <person name="Salamov A."/>
            <person name="McFadden G.I."/>
            <person name="Lane C.E."/>
            <person name="Keeling P.J."/>
            <person name="Gray M.W."/>
            <person name="Grigoriev I.V."/>
            <person name="Archibald J.M."/>
        </authorList>
    </citation>
    <scope>NUCLEOTIDE SEQUENCE</scope>
    <source>
        <strain evidence="4">CCMP2712</strain>
    </source>
</reference>
<sequence length="210" mass="24116">MGLAGIAAASCVIFLVSMVVLVVHHKSAHGSQLLEVYPPYATKQMLNSAPWNIEQRTSSRRMQEMDKFWKQADERIARGEPTPVYARNMRVQSLAHGNWDVDQTSSRLKRAEEHKYNQQAYQRYQNGESSVPWDPASWHALYANRIRRKSLKELSTPSTQSLAAGNWDIDLTSPRLRSAEEKKFEKQSVERYLAGETSVMWDPSTWHNPL</sequence>
<evidence type="ECO:0000313" key="2">
    <source>
        <dbReference type="EMBL" id="EKX36227.1"/>
    </source>
</evidence>
<keyword evidence="1" id="KW-1133">Transmembrane helix</keyword>
<dbReference type="HOGENOM" id="CLU_1312238_0_0_1"/>
<reference evidence="2 4" key="1">
    <citation type="journal article" date="2012" name="Nature">
        <title>Algal genomes reveal evolutionary mosaicism and the fate of nucleomorphs.</title>
        <authorList>
            <consortium name="DOE Joint Genome Institute"/>
            <person name="Curtis B.A."/>
            <person name="Tanifuji G."/>
            <person name="Burki F."/>
            <person name="Gruber A."/>
            <person name="Irimia M."/>
            <person name="Maruyama S."/>
            <person name="Arias M.C."/>
            <person name="Ball S.G."/>
            <person name="Gile G.H."/>
            <person name="Hirakawa Y."/>
            <person name="Hopkins J.F."/>
            <person name="Kuo A."/>
            <person name="Rensing S.A."/>
            <person name="Schmutz J."/>
            <person name="Symeonidi A."/>
            <person name="Elias M."/>
            <person name="Eveleigh R.J."/>
            <person name="Herman E.K."/>
            <person name="Klute M.J."/>
            <person name="Nakayama T."/>
            <person name="Obornik M."/>
            <person name="Reyes-Prieto A."/>
            <person name="Armbrust E.V."/>
            <person name="Aves S.J."/>
            <person name="Beiko R.G."/>
            <person name="Coutinho P."/>
            <person name="Dacks J.B."/>
            <person name="Durnford D.G."/>
            <person name="Fast N.M."/>
            <person name="Green B.R."/>
            <person name="Grisdale C.J."/>
            <person name="Hempel F."/>
            <person name="Henrissat B."/>
            <person name="Hoppner M.P."/>
            <person name="Ishida K."/>
            <person name="Kim E."/>
            <person name="Koreny L."/>
            <person name="Kroth P.G."/>
            <person name="Liu Y."/>
            <person name="Malik S.B."/>
            <person name="Maier U.G."/>
            <person name="McRose D."/>
            <person name="Mock T."/>
            <person name="Neilson J.A."/>
            <person name="Onodera N.T."/>
            <person name="Poole A.M."/>
            <person name="Pritham E.J."/>
            <person name="Richards T.A."/>
            <person name="Rocap G."/>
            <person name="Roy S.W."/>
            <person name="Sarai C."/>
            <person name="Schaack S."/>
            <person name="Shirato S."/>
            <person name="Slamovits C.H."/>
            <person name="Spencer D.F."/>
            <person name="Suzuki S."/>
            <person name="Worden A.Z."/>
            <person name="Zauner S."/>
            <person name="Barry K."/>
            <person name="Bell C."/>
            <person name="Bharti A.K."/>
            <person name="Crow J.A."/>
            <person name="Grimwood J."/>
            <person name="Kramer R."/>
            <person name="Lindquist E."/>
            <person name="Lucas S."/>
            <person name="Salamov A."/>
            <person name="McFadden G.I."/>
            <person name="Lane C.E."/>
            <person name="Keeling P.J."/>
            <person name="Gray M.W."/>
            <person name="Grigoriev I.V."/>
            <person name="Archibald J.M."/>
        </authorList>
    </citation>
    <scope>NUCLEOTIDE SEQUENCE</scope>
    <source>
        <strain evidence="2 4">CCMP2712</strain>
    </source>
</reference>
<proteinExistence type="predicted"/>
<evidence type="ECO:0000313" key="3">
    <source>
        <dbReference type="EnsemblProtists" id="EKX36227"/>
    </source>
</evidence>
<organism evidence="2">
    <name type="scientific">Guillardia theta (strain CCMP2712)</name>
    <name type="common">Cryptophyte</name>
    <dbReference type="NCBI Taxonomy" id="905079"/>
    <lineage>
        <taxon>Eukaryota</taxon>
        <taxon>Cryptophyceae</taxon>
        <taxon>Pyrenomonadales</taxon>
        <taxon>Geminigeraceae</taxon>
        <taxon>Guillardia</taxon>
    </lineage>
</organism>
<dbReference type="RefSeq" id="XP_005823207.1">
    <property type="nucleotide sequence ID" value="XM_005823150.1"/>
</dbReference>